<dbReference type="AlphaFoldDB" id="U6MHP7"/>
<keyword evidence="3" id="KW-1185">Reference proteome</keyword>
<reference evidence="2" key="1">
    <citation type="submission" date="2013-10" db="EMBL/GenBank/DDBJ databases">
        <title>Genomic analysis of the causative agents of coccidiosis in chickens.</title>
        <authorList>
            <person name="Reid A.J."/>
            <person name="Blake D."/>
            <person name="Billington K."/>
            <person name="Browne H."/>
            <person name="Dunn M."/>
            <person name="Hung S."/>
            <person name="Kawahara F."/>
            <person name="Miranda-Saavedra D."/>
            <person name="Mourier T."/>
            <person name="Nagra H."/>
            <person name="Otto T.D."/>
            <person name="Rawlings N."/>
            <person name="Sanchez A."/>
            <person name="Sanders M."/>
            <person name="Subramaniam C."/>
            <person name="Tay Y."/>
            <person name="Dear P."/>
            <person name="Doerig C."/>
            <person name="Gruber A."/>
            <person name="Parkinson J."/>
            <person name="Shirley M."/>
            <person name="Wan K.L."/>
            <person name="Berriman M."/>
            <person name="Tomley F."/>
            <person name="Pain A."/>
        </authorList>
    </citation>
    <scope>NUCLEOTIDE SEQUENCE [LARGE SCALE GENOMIC DNA]</scope>
    <source>
        <strain evidence="2">Houghton</strain>
    </source>
</reference>
<dbReference type="Proteomes" id="UP000030754">
    <property type="component" value="Unassembled WGS sequence"/>
</dbReference>
<dbReference type="OrthoDB" id="347705at2759"/>
<dbReference type="GeneID" id="25476061"/>
<evidence type="ECO:0000313" key="3">
    <source>
        <dbReference type="Proteomes" id="UP000030754"/>
    </source>
</evidence>
<evidence type="ECO:0000256" key="1">
    <source>
        <dbReference type="SAM" id="Phobius"/>
    </source>
</evidence>
<accession>U6MHP7</accession>
<dbReference type="EMBL" id="HG722867">
    <property type="protein sequence ID" value="CDJ63787.1"/>
    <property type="molecule type" value="Genomic_DNA"/>
</dbReference>
<name>U6MHP7_9EIME</name>
<reference evidence="2" key="2">
    <citation type="submission" date="2013-10" db="EMBL/GenBank/DDBJ databases">
        <authorList>
            <person name="Aslett M."/>
        </authorList>
    </citation>
    <scope>NUCLEOTIDE SEQUENCE [LARGE SCALE GENOMIC DNA]</scope>
    <source>
        <strain evidence="2">Houghton</strain>
    </source>
</reference>
<gene>
    <name evidence="2" type="ORF">ENH_00059210</name>
</gene>
<proteinExistence type="predicted"/>
<dbReference type="RefSeq" id="XP_013439112.1">
    <property type="nucleotide sequence ID" value="XM_013583658.1"/>
</dbReference>
<protein>
    <submittedName>
        <fullName evidence="2">Uncharacterized protein</fullName>
    </submittedName>
</protein>
<evidence type="ECO:0000313" key="2">
    <source>
        <dbReference type="EMBL" id="CDJ63787.1"/>
    </source>
</evidence>
<sequence>MKGLSSGEEDLAANFVKRRLREEPSRVPFLVDLGAPGSVGYIARNVRGDVSGVLRAHINRENVCIIDFLDASGIAEEARKAQLLLELLKHLEFQKVDKVVLPAVPIADVGTVSLAAELGFLIKANSADSLLMVRDGDLPLPQNDVVVVTRKLRAMYTAVKAYRSRRAARIRREILDVYDAFLHLSYHKRELIERQTRALFARAGAALLLLGLAALARQIHQHRKNKRALRRFRSARLVDDFAPRGEEVAVEARPGLGARAFQ</sequence>
<keyword evidence="1" id="KW-1133">Transmembrane helix</keyword>
<keyword evidence="1" id="KW-0472">Membrane</keyword>
<feature type="transmembrane region" description="Helical" evidence="1">
    <location>
        <begin position="199"/>
        <end position="216"/>
    </location>
</feature>
<organism evidence="2 3">
    <name type="scientific">Eimeria necatrix</name>
    <dbReference type="NCBI Taxonomy" id="51315"/>
    <lineage>
        <taxon>Eukaryota</taxon>
        <taxon>Sar</taxon>
        <taxon>Alveolata</taxon>
        <taxon>Apicomplexa</taxon>
        <taxon>Conoidasida</taxon>
        <taxon>Coccidia</taxon>
        <taxon>Eucoccidiorida</taxon>
        <taxon>Eimeriorina</taxon>
        <taxon>Eimeriidae</taxon>
        <taxon>Eimeria</taxon>
    </lineage>
</organism>
<keyword evidence="1" id="KW-0812">Transmembrane</keyword>
<dbReference type="VEuPathDB" id="ToxoDB:ENH_00059210"/>